<dbReference type="AlphaFoldDB" id="A0A840I2N2"/>
<dbReference type="Proteomes" id="UP000563524">
    <property type="component" value="Unassembled WGS sequence"/>
</dbReference>
<feature type="transmembrane region" description="Helical" evidence="1">
    <location>
        <begin position="36"/>
        <end position="59"/>
    </location>
</feature>
<keyword evidence="1" id="KW-0472">Membrane</keyword>
<proteinExistence type="predicted"/>
<dbReference type="RefSeq" id="WP_183816556.1">
    <property type="nucleotide sequence ID" value="NZ_JACHOB010000001.1"/>
</dbReference>
<dbReference type="InterPro" id="IPR043717">
    <property type="entry name" value="DUF5658"/>
</dbReference>
<keyword evidence="4" id="KW-1185">Reference proteome</keyword>
<feature type="transmembrane region" description="Helical" evidence="1">
    <location>
        <begin position="106"/>
        <end position="128"/>
    </location>
</feature>
<organism evidence="3 4">
    <name type="scientific">Parvularcula dongshanensis</name>
    <dbReference type="NCBI Taxonomy" id="1173995"/>
    <lineage>
        <taxon>Bacteria</taxon>
        <taxon>Pseudomonadati</taxon>
        <taxon>Pseudomonadota</taxon>
        <taxon>Alphaproteobacteria</taxon>
        <taxon>Parvularculales</taxon>
        <taxon>Parvularculaceae</taxon>
        <taxon>Parvularcula</taxon>
    </lineage>
</organism>
<sequence>MTIGAQMATTATGYVERWSKVGEAAQRARSVPANRLAALFIVVLYNAIGFADVASTLHGLSAGAVEANPIVAAAMESLAHYWVAPKLACQLLVTAMIVWFPHRFVLTIFSIAVAATGIAVVNNMLVAASL</sequence>
<protein>
    <recommendedName>
        <fullName evidence="2">DUF5658 domain-containing protein</fullName>
    </recommendedName>
</protein>
<keyword evidence="1" id="KW-0812">Transmembrane</keyword>
<dbReference type="Pfam" id="PF18902">
    <property type="entry name" value="DUF5658"/>
    <property type="match status" value="1"/>
</dbReference>
<evidence type="ECO:0000313" key="4">
    <source>
        <dbReference type="Proteomes" id="UP000563524"/>
    </source>
</evidence>
<name>A0A840I2N2_9PROT</name>
<accession>A0A840I2N2</accession>
<reference evidence="3 4" key="1">
    <citation type="submission" date="2020-08" db="EMBL/GenBank/DDBJ databases">
        <title>Genomic Encyclopedia of Type Strains, Phase IV (KMG-IV): sequencing the most valuable type-strain genomes for metagenomic binning, comparative biology and taxonomic classification.</title>
        <authorList>
            <person name="Goeker M."/>
        </authorList>
    </citation>
    <scope>NUCLEOTIDE SEQUENCE [LARGE SCALE GENOMIC DNA]</scope>
    <source>
        <strain evidence="3 4">DSM 102850</strain>
    </source>
</reference>
<evidence type="ECO:0000259" key="2">
    <source>
        <dbReference type="Pfam" id="PF18902"/>
    </source>
</evidence>
<comment type="caution">
    <text evidence="3">The sequence shown here is derived from an EMBL/GenBank/DDBJ whole genome shotgun (WGS) entry which is preliminary data.</text>
</comment>
<keyword evidence="1" id="KW-1133">Transmembrane helix</keyword>
<feature type="domain" description="DUF5658" evidence="2">
    <location>
        <begin position="47"/>
        <end position="123"/>
    </location>
</feature>
<dbReference type="EMBL" id="JACHOB010000001">
    <property type="protein sequence ID" value="MBB4658595.1"/>
    <property type="molecule type" value="Genomic_DNA"/>
</dbReference>
<evidence type="ECO:0000313" key="3">
    <source>
        <dbReference type="EMBL" id="MBB4658595.1"/>
    </source>
</evidence>
<gene>
    <name evidence="3" type="ORF">GGQ59_001095</name>
</gene>
<feature type="transmembrane region" description="Helical" evidence="1">
    <location>
        <begin position="79"/>
        <end position="99"/>
    </location>
</feature>
<evidence type="ECO:0000256" key="1">
    <source>
        <dbReference type="SAM" id="Phobius"/>
    </source>
</evidence>